<keyword evidence="2 3" id="KW-0175">Coiled coil</keyword>
<dbReference type="PANTHER" id="PTHR32347:SF23">
    <property type="entry name" value="BLL5650 PROTEIN"/>
    <property type="match status" value="1"/>
</dbReference>
<organism evidence="6">
    <name type="scientific">marine sediment metagenome</name>
    <dbReference type="NCBI Taxonomy" id="412755"/>
    <lineage>
        <taxon>unclassified sequences</taxon>
        <taxon>metagenomes</taxon>
        <taxon>ecological metagenomes</taxon>
    </lineage>
</organism>
<comment type="caution">
    <text evidence="6">The sequence shown here is derived from an EMBL/GenBank/DDBJ whole genome shotgun (WGS) entry which is preliminary data.</text>
</comment>
<dbReference type="PANTHER" id="PTHR32347">
    <property type="entry name" value="EFFLUX SYSTEM COMPONENT YKNX-RELATED"/>
    <property type="match status" value="1"/>
</dbReference>
<evidence type="ECO:0000313" key="6">
    <source>
        <dbReference type="EMBL" id="KKN14509.1"/>
    </source>
</evidence>
<feature type="coiled-coil region" evidence="3">
    <location>
        <begin position="136"/>
        <end position="167"/>
    </location>
</feature>
<sequence length="418" mass="47476">MGMDRKIEKKKWPPKKIASLAAVGLFVILVLYVFLFRLNKSTLNVKTERITISTVTRGPFQEFIPIMGNVLPINTFFLNAVEGGRVEEIYLEAGTIVKEGDGILKLANTNLLLDIMWREAELFQQSNNLRNTRLSMEQYRLRLNQDLAEINNQLQQQKRTYERYEELVKDNLISKHEYELAKDQYEYLIKKKELTIDSQRNDIEFRLSQIDALESSLQRMQDNLGIVKQKQENLTIKAPVSGHLTALNAEIGQSKSPGQPLGQIDVLEGFKVRAAIDEHYIARIETGRTGEFDFAGNSYGLLVKKIYPEVIDGRFEVDMEFVGGGPEGITRGQTLHIRLELGDISEAILLPRGGFYQTTGGNWAYVVDESENVATKIKIRLGRQNPQVFEVLEGLGPGDRIITSSYESFGNMDRLVLK</sequence>
<dbReference type="EMBL" id="LAZR01003808">
    <property type="protein sequence ID" value="KKN14509.1"/>
    <property type="molecule type" value="Genomic_DNA"/>
</dbReference>
<evidence type="ECO:0000256" key="4">
    <source>
        <dbReference type="SAM" id="Phobius"/>
    </source>
</evidence>
<dbReference type="GO" id="GO:0030313">
    <property type="term" value="C:cell envelope"/>
    <property type="evidence" value="ECO:0007669"/>
    <property type="project" value="UniProtKB-SubCell"/>
</dbReference>
<dbReference type="Gene3D" id="2.40.420.20">
    <property type="match status" value="1"/>
</dbReference>
<dbReference type="InterPro" id="IPR050465">
    <property type="entry name" value="UPF0194_transport"/>
</dbReference>
<name>A0A0F9N966_9ZZZZ</name>
<accession>A0A0F9N966</accession>
<proteinExistence type="predicted"/>
<dbReference type="Pfam" id="PF25967">
    <property type="entry name" value="RND-MFP_C"/>
    <property type="match status" value="1"/>
</dbReference>
<evidence type="ECO:0000256" key="1">
    <source>
        <dbReference type="ARBA" id="ARBA00004196"/>
    </source>
</evidence>
<protein>
    <recommendedName>
        <fullName evidence="5">Multidrug resistance protein MdtA-like C-terminal permuted SH3 domain-containing protein</fullName>
    </recommendedName>
</protein>
<dbReference type="InterPro" id="IPR058627">
    <property type="entry name" value="MdtA-like_C"/>
</dbReference>
<reference evidence="6" key="1">
    <citation type="journal article" date="2015" name="Nature">
        <title>Complex archaea that bridge the gap between prokaryotes and eukaryotes.</title>
        <authorList>
            <person name="Spang A."/>
            <person name="Saw J.H."/>
            <person name="Jorgensen S.L."/>
            <person name="Zaremba-Niedzwiedzka K."/>
            <person name="Martijn J."/>
            <person name="Lind A.E."/>
            <person name="van Eijk R."/>
            <person name="Schleper C."/>
            <person name="Guy L."/>
            <person name="Ettema T.J."/>
        </authorList>
    </citation>
    <scope>NUCLEOTIDE SEQUENCE</scope>
</reference>
<evidence type="ECO:0000259" key="5">
    <source>
        <dbReference type="Pfam" id="PF25967"/>
    </source>
</evidence>
<gene>
    <name evidence="6" type="ORF">LCGC14_0995390</name>
</gene>
<feature type="transmembrane region" description="Helical" evidence="4">
    <location>
        <begin position="20"/>
        <end position="38"/>
    </location>
</feature>
<keyword evidence="4" id="KW-0812">Transmembrane</keyword>
<dbReference type="Gene3D" id="2.40.50.100">
    <property type="match status" value="1"/>
</dbReference>
<feature type="domain" description="Multidrug resistance protein MdtA-like C-terminal permuted SH3" evidence="5">
    <location>
        <begin position="347"/>
        <end position="405"/>
    </location>
</feature>
<comment type="subcellular location">
    <subcellularLocation>
        <location evidence="1">Cell envelope</location>
    </subcellularLocation>
</comment>
<dbReference type="Gene3D" id="1.10.287.470">
    <property type="entry name" value="Helix hairpin bin"/>
    <property type="match status" value="1"/>
</dbReference>
<keyword evidence="4" id="KW-0472">Membrane</keyword>
<dbReference type="AlphaFoldDB" id="A0A0F9N966"/>
<keyword evidence="4" id="KW-1133">Transmembrane helix</keyword>
<evidence type="ECO:0000256" key="3">
    <source>
        <dbReference type="SAM" id="Coils"/>
    </source>
</evidence>
<evidence type="ECO:0000256" key="2">
    <source>
        <dbReference type="ARBA" id="ARBA00023054"/>
    </source>
</evidence>